<keyword evidence="1 7" id="KW-0808">Transferase</keyword>
<dbReference type="AlphaFoldDB" id="A0A1A9QDR1"/>
<evidence type="ECO:0000256" key="2">
    <source>
        <dbReference type="ARBA" id="ARBA00022694"/>
    </source>
</evidence>
<comment type="similarity">
    <text evidence="7">Belongs to the KAE1 / TsaD family.</text>
</comment>
<dbReference type="Pfam" id="PF00814">
    <property type="entry name" value="TsaD"/>
    <property type="match status" value="1"/>
</dbReference>
<comment type="cofactor">
    <cofactor evidence="7">
        <name>Fe(2+)</name>
        <dbReference type="ChEBI" id="CHEBI:29033"/>
    </cofactor>
    <text evidence="7">Binds 1 Fe(2+) ion per subunit.</text>
</comment>
<keyword evidence="3 7" id="KW-0479">Metal-binding</keyword>
<proteinExistence type="inferred from homology"/>
<evidence type="ECO:0000259" key="8">
    <source>
        <dbReference type="Pfam" id="PF00814"/>
    </source>
</evidence>
<comment type="function">
    <text evidence="7">Required for the formation of a threonylcarbamoyl group on adenosine at position 37 (t(6)A37) in tRNAs that read codons beginning with adenine. Is involved in the transfer of the threonylcarbamoyl moiety of threonylcarbamoyl-AMP (TC-AMP) to the N6 group of A37, together with TsaE and TsaB. TsaD likely plays a direct catalytic role in this reaction.</text>
</comment>
<comment type="caution">
    <text evidence="9">The sequence shown here is derived from an EMBL/GenBank/DDBJ whole genome shotgun (WGS) entry which is preliminary data.</text>
</comment>
<feature type="binding site" evidence="7">
    <location>
        <begin position="133"/>
        <end position="137"/>
    </location>
    <ligand>
        <name>substrate</name>
    </ligand>
</feature>
<dbReference type="GO" id="GO:0005506">
    <property type="term" value="F:iron ion binding"/>
    <property type="evidence" value="ECO:0007669"/>
    <property type="project" value="UniProtKB-UniRule"/>
</dbReference>
<dbReference type="STRING" id="432608.A6V39_02205"/>
<protein>
    <recommendedName>
        <fullName evidence="7">tRNA N6-adenosine threonylcarbamoyltransferase</fullName>
        <ecNumber evidence="7">2.3.1.234</ecNumber>
    </recommendedName>
    <alternativeName>
        <fullName evidence="7">N6-L-threonylcarbamoyladenine synthase</fullName>
        <shortName evidence="7">t(6)A synthase</shortName>
    </alternativeName>
    <alternativeName>
        <fullName evidence="7">t(6)A37 threonylcarbamoyladenosine biosynthesis protein TsaD</fullName>
    </alternativeName>
    <alternativeName>
        <fullName evidence="7">tRNA threonylcarbamoyladenosine biosynthesis protein TsaD</fullName>
    </alternativeName>
</protein>
<keyword evidence="4 7" id="KW-0408">Iron</keyword>
<evidence type="ECO:0000256" key="5">
    <source>
        <dbReference type="ARBA" id="ARBA00023315"/>
    </source>
</evidence>
<comment type="subcellular location">
    <subcellularLocation>
        <location evidence="7">Cytoplasm</location>
    </subcellularLocation>
</comment>
<dbReference type="EC" id="2.3.1.234" evidence="7"/>
<keyword evidence="5 7" id="KW-0012">Acyltransferase</keyword>
<dbReference type="PANTHER" id="PTHR11735:SF6">
    <property type="entry name" value="TRNA N6-ADENOSINE THREONYLCARBAMOYLTRANSFERASE, MITOCHONDRIAL"/>
    <property type="match status" value="1"/>
</dbReference>
<dbReference type="HAMAP" id="MF_01445">
    <property type="entry name" value="TsaD"/>
    <property type="match status" value="1"/>
</dbReference>
<feature type="domain" description="Gcp-like" evidence="8">
    <location>
        <begin position="28"/>
        <end position="296"/>
    </location>
</feature>
<dbReference type="GO" id="GO:0061711">
    <property type="term" value="F:tRNA N(6)-L-threonylcarbamoyladenine synthase activity"/>
    <property type="evidence" value="ECO:0007669"/>
    <property type="project" value="UniProtKB-EC"/>
</dbReference>
<keyword evidence="2 7" id="KW-0819">tRNA processing</keyword>
<organism evidence="9 10">
    <name type="scientific">Candidatus Mycoplasma haematobovis</name>
    <dbReference type="NCBI Taxonomy" id="432608"/>
    <lineage>
        <taxon>Bacteria</taxon>
        <taxon>Bacillati</taxon>
        <taxon>Mycoplasmatota</taxon>
        <taxon>Mollicutes</taxon>
        <taxon>Mycoplasmataceae</taxon>
        <taxon>Mycoplasma</taxon>
    </lineage>
</organism>
<reference evidence="10" key="1">
    <citation type="submission" date="2016-04" db="EMBL/GenBank/DDBJ databases">
        <authorList>
            <person name="Quiroz-Castaneda R.E."/>
            <person name="Martinez-Ocampo F."/>
        </authorList>
    </citation>
    <scope>NUCLEOTIDE SEQUENCE [LARGE SCALE GENOMIC DNA]</scope>
    <source>
        <strain evidence="10">INIFAP01</strain>
    </source>
</reference>
<dbReference type="NCBIfam" id="TIGR00329">
    <property type="entry name" value="gcp_kae1"/>
    <property type="match status" value="1"/>
</dbReference>
<dbReference type="InterPro" id="IPR017861">
    <property type="entry name" value="KAE1/TsaD"/>
</dbReference>
<feature type="binding site" evidence="7">
    <location>
        <position position="111"/>
    </location>
    <ligand>
        <name>Fe cation</name>
        <dbReference type="ChEBI" id="CHEBI:24875"/>
    </ligand>
</feature>
<dbReference type="PANTHER" id="PTHR11735">
    <property type="entry name" value="TRNA N6-ADENOSINE THREONYLCARBAMOYLTRANSFERASE"/>
    <property type="match status" value="1"/>
</dbReference>
<dbReference type="PROSITE" id="PS01016">
    <property type="entry name" value="GLYCOPROTEASE"/>
    <property type="match status" value="1"/>
</dbReference>
<feature type="binding site" evidence="7">
    <location>
        <position position="179"/>
    </location>
    <ligand>
        <name>substrate</name>
    </ligand>
</feature>
<feature type="binding site" evidence="7">
    <location>
        <position position="265"/>
    </location>
    <ligand>
        <name>substrate</name>
    </ligand>
</feature>
<dbReference type="GO" id="GO:0002949">
    <property type="term" value="P:tRNA threonylcarbamoyladenosine modification"/>
    <property type="evidence" value="ECO:0007669"/>
    <property type="project" value="UniProtKB-UniRule"/>
</dbReference>
<gene>
    <name evidence="7" type="primary">tsaD</name>
    <name evidence="9" type="ORF">A6V39_02205</name>
</gene>
<dbReference type="SUPFAM" id="SSF53067">
    <property type="entry name" value="Actin-like ATPase domain"/>
    <property type="match status" value="2"/>
</dbReference>
<dbReference type="InterPro" id="IPR022450">
    <property type="entry name" value="TsaD"/>
</dbReference>
<dbReference type="InterPro" id="IPR000905">
    <property type="entry name" value="Gcp-like_dom"/>
</dbReference>
<dbReference type="InterPro" id="IPR043129">
    <property type="entry name" value="ATPase_NBD"/>
</dbReference>
<keyword evidence="10" id="KW-1185">Reference proteome</keyword>
<name>A0A1A9QDR1_9MOLU</name>
<dbReference type="PRINTS" id="PR00789">
    <property type="entry name" value="OSIALOPTASE"/>
</dbReference>
<keyword evidence="7" id="KW-0963">Cytoplasm</keyword>
<evidence type="ECO:0000256" key="6">
    <source>
        <dbReference type="ARBA" id="ARBA00048117"/>
    </source>
</evidence>
<comment type="catalytic activity">
    <reaction evidence="6 7">
        <text>L-threonylcarbamoyladenylate + adenosine(37) in tRNA = N(6)-L-threonylcarbamoyladenosine(37) in tRNA + AMP + H(+)</text>
        <dbReference type="Rhea" id="RHEA:37059"/>
        <dbReference type="Rhea" id="RHEA-COMP:10162"/>
        <dbReference type="Rhea" id="RHEA-COMP:10163"/>
        <dbReference type="ChEBI" id="CHEBI:15378"/>
        <dbReference type="ChEBI" id="CHEBI:73682"/>
        <dbReference type="ChEBI" id="CHEBI:74411"/>
        <dbReference type="ChEBI" id="CHEBI:74418"/>
        <dbReference type="ChEBI" id="CHEBI:456215"/>
        <dbReference type="EC" id="2.3.1.234"/>
    </reaction>
</comment>
<evidence type="ECO:0000256" key="7">
    <source>
        <dbReference type="HAMAP-Rule" id="MF_01445"/>
    </source>
</evidence>
<feature type="binding site" evidence="7">
    <location>
        <position position="183"/>
    </location>
    <ligand>
        <name>substrate</name>
    </ligand>
</feature>
<evidence type="ECO:0000256" key="1">
    <source>
        <dbReference type="ARBA" id="ARBA00022679"/>
    </source>
</evidence>
<evidence type="ECO:0000256" key="3">
    <source>
        <dbReference type="ARBA" id="ARBA00022723"/>
    </source>
</evidence>
<dbReference type="Proteomes" id="UP000077623">
    <property type="component" value="Unassembled WGS sequence"/>
</dbReference>
<accession>A0A1A9QDR1</accession>
<feature type="binding site" evidence="7">
    <location>
        <position position="289"/>
    </location>
    <ligand>
        <name>Fe cation</name>
        <dbReference type="ChEBI" id="CHEBI:24875"/>
    </ligand>
</feature>
<evidence type="ECO:0000313" key="9">
    <source>
        <dbReference type="EMBL" id="OAL10234.1"/>
    </source>
</evidence>
<dbReference type="EMBL" id="LWUJ01000011">
    <property type="protein sequence ID" value="OAL10234.1"/>
    <property type="molecule type" value="Genomic_DNA"/>
</dbReference>
<dbReference type="Gene3D" id="3.30.420.40">
    <property type="match status" value="2"/>
</dbReference>
<dbReference type="NCBIfam" id="TIGR03723">
    <property type="entry name" value="T6A_TsaD_YgjD"/>
    <property type="match status" value="1"/>
</dbReference>
<evidence type="ECO:0000313" key="10">
    <source>
        <dbReference type="Proteomes" id="UP000077623"/>
    </source>
</evidence>
<dbReference type="GO" id="GO:0005737">
    <property type="term" value="C:cytoplasm"/>
    <property type="evidence" value="ECO:0007669"/>
    <property type="project" value="UniProtKB-SubCell"/>
</dbReference>
<feature type="binding site" evidence="7">
    <location>
        <position position="115"/>
    </location>
    <ligand>
        <name>Fe cation</name>
        <dbReference type="ChEBI" id="CHEBI:24875"/>
    </ligand>
</feature>
<evidence type="ECO:0000256" key="4">
    <source>
        <dbReference type="ARBA" id="ARBA00023004"/>
    </source>
</evidence>
<feature type="binding site" evidence="7">
    <location>
        <position position="166"/>
    </location>
    <ligand>
        <name>substrate</name>
    </ligand>
</feature>
<sequence length="302" mass="33418">MVLILGIETSCDDTSLAIVQNHKLIDVLTISSSKLQNKWGGVVPEIASRNHEEHILPLLLELLNKNNLSINDITHIAYTDHPGLIGCLLVGKIFAKTLSFLLNKPLIPINHVYGHIFSVGLTNKLIFPHLALVVSGKTTSLFYVKSYSEIITLDSATDNALGEIYDKVARRLGLDYPGGPIIDSLFDNELKVKPLLKQKSNPAKLFSYGGILSATLRLCETESNKEYIATVFQSWVINELINKLKYWIEKTNTNCITVSGGVAANKYLRSRLNELKAPTLLVDLNYAGDNAAMIAYYASFLI</sequence>
<dbReference type="InterPro" id="IPR017860">
    <property type="entry name" value="Peptidase_M22_CS"/>
</dbReference>